<organism evidence="1 2">
    <name type="scientific">Abyssibacter profundi</name>
    <dbReference type="NCBI Taxonomy" id="2182787"/>
    <lineage>
        <taxon>Bacteria</taxon>
        <taxon>Pseudomonadati</taxon>
        <taxon>Pseudomonadota</taxon>
        <taxon>Gammaproteobacteria</taxon>
        <taxon>Chromatiales</taxon>
        <taxon>Oceanococcaceae</taxon>
        <taxon>Abyssibacter</taxon>
    </lineage>
</organism>
<dbReference type="Proteomes" id="UP000251800">
    <property type="component" value="Unassembled WGS sequence"/>
</dbReference>
<protein>
    <submittedName>
        <fullName evidence="1">Uncharacterized protein</fullName>
    </submittedName>
</protein>
<gene>
    <name evidence="1" type="ORF">DEH80_06470</name>
</gene>
<sequence>MDGPGQQLRQGRALWDKPARAASIHLGLVWAAADSHTMRLAAAAATGGKIMDLLSWFGRGGRLVAGNRRRAANEELAEHFRQCATLELLHELAARDLGRADRIDLTHDWAHLAAKTTLRQGDFAAAAGVLVKRRCLRHVGEGMFEFTISDNGMAALACLQSGDRIGLEAIVGPVAELDPARRASASPETTDAQRALQTDLAREFAAGFDSVSEASRITWQTDAVG</sequence>
<comment type="caution">
    <text evidence="1">The sequence shown here is derived from an EMBL/GenBank/DDBJ whole genome shotgun (WGS) entry which is preliminary data.</text>
</comment>
<dbReference type="EMBL" id="QEQK01000005">
    <property type="protein sequence ID" value="PWN56473.1"/>
    <property type="molecule type" value="Genomic_DNA"/>
</dbReference>
<accession>A0A363UM38</accession>
<evidence type="ECO:0000313" key="1">
    <source>
        <dbReference type="EMBL" id="PWN56473.1"/>
    </source>
</evidence>
<name>A0A363UM38_9GAMM</name>
<dbReference type="AlphaFoldDB" id="A0A363UM38"/>
<reference evidence="1 2" key="1">
    <citation type="submission" date="2018-05" db="EMBL/GenBank/DDBJ databases">
        <title>Abyssibacter profundi OUC007T gen. nov., sp. nov, a marine bacterium isolated from seawater of the Mariana Trench.</title>
        <authorList>
            <person name="Zhou S."/>
        </authorList>
    </citation>
    <scope>NUCLEOTIDE SEQUENCE [LARGE SCALE GENOMIC DNA]</scope>
    <source>
        <strain evidence="1 2">OUC007</strain>
    </source>
</reference>
<proteinExistence type="predicted"/>
<keyword evidence="2" id="KW-1185">Reference proteome</keyword>
<evidence type="ECO:0000313" key="2">
    <source>
        <dbReference type="Proteomes" id="UP000251800"/>
    </source>
</evidence>